<feature type="domain" description="YARHG" evidence="2">
    <location>
        <begin position="22"/>
        <end position="103"/>
    </location>
</feature>
<proteinExistence type="predicted"/>
<dbReference type="Pfam" id="PF13308">
    <property type="entry name" value="YARHG"/>
    <property type="match status" value="1"/>
</dbReference>
<comment type="caution">
    <text evidence="3">The sequence shown here is derived from an EMBL/GenBank/DDBJ whole genome shotgun (WGS) entry which is preliminary data.</text>
</comment>
<reference evidence="3" key="1">
    <citation type="submission" date="2021-11" db="EMBL/GenBank/DDBJ databases">
        <title>Description of novel Flavobacterium species.</title>
        <authorList>
            <person name="Saticioglu I.B."/>
            <person name="Ay H."/>
            <person name="Altun S."/>
            <person name="Duman M."/>
        </authorList>
    </citation>
    <scope>NUCLEOTIDE SEQUENCE</scope>
    <source>
        <strain evidence="3">F-30</strain>
    </source>
</reference>
<accession>A0ABS8MKJ2</accession>
<keyword evidence="1" id="KW-0732">Signal</keyword>
<dbReference type="InterPro" id="IPR038434">
    <property type="entry name" value="YARHG_sf"/>
</dbReference>
<feature type="chain" id="PRO_5045247420" evidence="1">
    <location>
        <begin position="20"/>
        <end position="237"/>
    </location>
</feature>
<dbReference type="Gene3D" id="1.20.58.1690">
    <property type="match status" value="1"/>
</dbReference>
<gene>
    <name evidence="3" type="ORF">LNP81_21010</name>
</gene>
<evidence type="ECO:0000313" key="4">
    <source>
        <dbReference type="Proteomes" id="UP001430679"/>
    </source>
</evidence>
<evidence type="ECO:0000259" key="2">
    <source>
        <dbReference type="SMART" id="SM01324"/>
    </source>
</evidence>
<sequence>MKQLQLILLVILFANTAQSQAIKDCETCLSKTIKQEQIKNLSIDELRFLTNDLYARKGYKFKSGEIDNYYSDKKWYKPINDNEKIVYNTIEQQNLQLFKQRTAELKTDRDKLMNELKIFKATILANDKVTLKNKYSFTTENEQYKNITEALKKINLEDVNWSKNKGLYGVTIDNGDYVMTYELKIEKNHVIVQYSSRGGSDIAESLYPSEFSDEFSFWWEFEWKNDTLKFIKMNVAG</sequence>
<keyword evidence="4" id="KW-1185">Reference proteome</keyword>
<dbReference type="InterPro" id="IPR025582">
    <property type="entry name" value="YARHG_dom"/>
</dbReference>
<organism evidence="3 4">
    <name type="scientific">Flavobacterium piscisymbiosum</name>
    <dbReference type="NCBI Taxonomy" id="2893753"/>
    <lineage>
        <taxon>Bacteria</taxon>
        <taxon>Pseudomonadati</taxon>
        <taxon>Bacteroidota</taxon>
        <taxon>Flavobacteriia</taxon>
        <taxon>Flavobacteriales</taxon>
        <taxon>Flavobacteriaceae</taxon>
        <taxon>Flavobacterium</taxon>
    </lineage>
</organism>
<evidence type="ECO:0000256" key="1">
    <source>
        <dbReference type="SAM" id="SignalP"/>
    </source>
</evidence>
<dbReference type="SMART" id="SM01324">
    <property type="entry name" value="YARHG"/>
    <property type="match status" value="1"/>
</dbReference>
<name>A0ABS8MKJ2_9FLAO</name>
<feature type="signal peptide" evidence="1">
    <location>
        <begin position="1"/>
        <end position="19"/>
    </location>
</feature>
<dbReference type="EMBL" id="JAJJMM010000001">
    <property type="protein sequence ID" value="MCC9065491.1"/>
    <property type="molecule type" value="Genomic_DNA"/>
</dbReference>
<dbReference type="Proteomes" id="UP001430679">
    <property type="component" value="Unassembled WGS sequence"/>
</dbReference>
<protein>
    <submittedName>
        <fullName evidence="3">YARHG domain-containing protein</fullName>
    </submittedName>
</protein>
<evidence type="ECO:0000313" key="3">
    <source>
        <dbReference type="EMBL" id="MCC9065491.1"/>
    </source>
</evidence>